<feature type="domain" description="Pili assembly chaperone C-terminal" evidence="11">
    <location>
        <begin position="178"/>
        <end position="240"/>
    </location>
</feature>
<evidence type="ECO:0000313" key="13">
    <source>
        <dbReference type="Proteomes" id="UP000248395"/>
    </source>
</evidence>
<evidence type="ECO:0000259" key="10">
    <source>
        <dbReference type="Pfam" id="PF00345"/>
    </source>
</evidence>
<comment type="subcellular location">
    <subcellularLocation>
        <location evidence="1 8">Periplasm</location>
    </subcellularLocation>
</comment>
<comment type="caution">
    <text evidence="12">The sequence shown here is derived from an EMBL/GenBank/DDBJ whole genome shotgun (WGS) entry which is preliminary data.</text>
</comment>
<dbReference type="InterPro" id="IPR036316">
    <property type="entry name" value="Pili_assmbl_chap_C_dom_sf"/>
</dbReference>
<dbReference type="InterPro" id="IPR013783">
    <property type="entry name" value="Ig-like_fold"/>
</dbReference>
<dbReference type="AlphaFoldDB" id="A0A318JQC2"/>
<dbReference type="InterPro" id="IPR008962">
    <property type="entry name" value="PapD-like_sf"/>
</dbReference>
<dbReference type="InterPro" id="IPR016148">
    <property type="entry name" value="Pili_assmbl_chaperone_C"/>
</dbReference>
<protein>
    <submittedName>
        <fullName evidence="12">Chaperone protein EcpD</fullName>
    </submittedName>
</protein>
<evidence type="ECO:0000256" key="3">
    <source>
        <dbReference type="ARBA" id="ARBA00022558"/>
    </source>
</evidence>
<keyword evidence="5" id="KW-0574">Periplasm</keyword>
<dbReference type="PROSITE" id="PS00635">
    <property type="entry name" value="PILI_CHAPERONE"/>
    <property type="match status" value="1"/>
</dbReference>
<dbReference type="InterPro" id="IPR016147">
    <property type="entry name" value="Pili_assmbl_chaperone_N"/>
</dbReference>
<dbReference type="Gene3D" id="2.60.40.10">
    <property type="entry name" value="Immunoglobulins"/>
    <property type="match status" value="2"/>
</dbReference>
<evidence type="ECO:0000256" key="1">
    <source>
        <dbReference type="ARBA" id="ARBA00004418"/>
    </source>
</evidence>
<keyword evidence="4 9" id="KW-0732">Signal</keyword>
<dbReference type="GO" id="GO:0030288">
    <property type="term" value="C:outer membrane-bounded periplasmic space"/>
    <property type="evidence" value="ECO:0007669"/>
    <property type="project" value="InterPro"/>
</dbReference>
<name>A0A318JQC2_9NEIS</name>
<dbReference type="PANTHER" id="PTHR30251">
    <property type="entry name" value="PILUS ASSEMBLY CHAPERONE"/>
    <property type="match status" value="1"/>
</dbReference>
<dbReference type="SUPFAM" id="SSF49354">
    <property type="entry name" value="PapD-like"/>
    <property type="match status" value="1"/>
</dbReference>
<proteinExistence type="inferred from homology"/>
<dbReference type="OrthoDB" id="9131059at2"/>
<dbReference type="SUPFAM" id="SSF49584">
    <property type="entry name" value="Periplasmic chaperone C-domain"/>
    <property type="match status" value="1"/>
</dbReference>
<evidence type="ECO:0000256" key="2">
    <source>
        <dbReference type="ARBA" id="ARBA00007399"/>
    </source>
</evidence>
<dbReference type="GO" id="GO:0071555">
    <property type="term" value="P:cell wall organization"/>
    <property type="evidence" value="ECO:0007669"/>
    <property type="project" value="InterPro"/>
</dbReference>
<dbReference type="Pfam" id="PF00345">
    <property type="entry name" value="PapD_N"/>
    <property type="match status" value="1"/>
</dbReference>
<dbReference type="PANTHER" id="PTHR30251:SF2">
    <property type="entry name" value="FIMBRIAL CHAPERONE YADV-RELATED"/>
    <property type="match status" value="1"/>
</dbReference>
<keyword evidence="7" id="KW-0393">Immunoglobulin domain</keyword>
<keyword evidence="13" id="KW-1185">Reference proteome</keyword>
<dbReference type="EMBL" id="QJKC01000002">
    <property type="protein sequence ID" value="PXX50468.1"/>
    <property type="molecule type" value="Genomic_DNA"/>
</dbReference>
<evidence type="ECO:0000256" key="4">
    <source>
        <dbReference type="ARBA" id="ARBA00022729"/>
    </source>
</evidence>
<dbReference type="InterPro" id="IPR018046">
    <property type="entry name" value="Pili_assmbl_chaperone_CS"/>
</dbReference>
<dbReference type="InterPro" id="IPR001829">
    <property type="entry name" value="Pili_assmbl_chaperone_bac"/>
</dbReference>
<reference evidence="12 13" key="1">
    <citation type="submission" date="2018-05" db="EMBL/GenBank/DDBJ databases">
        <title>Genomic Encyclopedia of Type Strains, Phase IV (KMG-IV): sequencing the most valuable type-strain genomes for metagenomic binning, comparative biology and taxonomic classification.</title>
        <authorList>
            <person name="Goeker M."/>
        </authorList>
    </citation>
    <scope>NUCLEOTIDE SEQUENCE [LARGE SCALE GENOMIC DNA]</scope>
    <source>
        <strain evidence="12 13">DSM 25134</strain>
    </source>
</reference>
<sequence length="249" mass="26876">MKKIAKFGAVAFTVMAILLASAAQANVVITGTRIIYKADDREVTIKMDNVGHDPALVQVWADRGNEKSLPTTADAPFLIMPPIFRVDPAKAQTVRLTFTGDSVPPDRESVFWLNILDIPPLPKASNEQHNYVQVAFRSRLKLFYRPAGLPGNPDEAADKLSWQLVPLGGTPGYALRASNASAFHVSLNFSAIQLGGHEYRSEGGMIAPGGSTDFKLKGLTARPAGEAVLRYESINDFGAPVAHSLPLKP</sequence>
<organism evidence="12 13">
    <name type="scientific">Aquitalea magnusonii</name>
    <dbReference type="NCBI Taxonomy" id="332411"/>
    <lineage>
        <taxon>Bacteria</taxon>
        <taxon>Pseudomonadati</taxon>
        <taxon>Pseudomonadota</taxon>
        <taxon>Betaproteobacteria</taxon>
        <taxon>Neisseriales</taxon>
        <taxon>Chromobacteriaceae</taxon>
        <taxon>Aquitalea</taxon>
    </lineage>
</organism>
<feature type="domain" description="Pili assembly chaperone N-terminal" evidence="10">
    <location>
        <begin position="27"/>
        <end position="149"/>
    </location>
</feature>
<evidence type="ECO:0000256" key="8">
    <source>
        <dbReference type="RuleBase" id="RU003918"/>
    </source>
</evidence>
<feature type="signal peptide" evidence="9">
    <location>
        <begin position="1"/>
        <end position="25"/>
    </location>
</feature>
<keyword evidence="6 8" id="KW-0143">Chaperone</keyword>
<comment type="similarity">
    <text evidence="2 8">Belongs to the periplasmic pilus chaperone family.</text>
</comment>
<dbReference type="RefSeq" id="WP_059284536.1">
    <property type="nucleotide sequence ID" value="NZ_QJKC01000002.1"/>
</dbReference>
<feature type="chain" id="PRO_5016242082" evidence="9">
    <location>
        <begin position="26"/>
        <end position="249"/>
    </location>
</feature>
<dbReference type="Pfam" id="PF02753">
    <property type="entry name" value="PapD_C"/>
    <property type="match status" value="1"/>
</dbReference>
<evidence type="ECO:0000256" key="6">
    <source>
        <dbReference type="ARBA" id="ARBA00023186"/>
    </source>
</evidence>
<evidence type="ECO:0000259" key="11">
    <source>
        <dbReference type="Pfam" id="PF02753"/>
    </source>
</evidence>
<gene>
    <name evidence="12" type="ORF">DFR38_102116</name>
</gene>
<evidence type="ECO:0000256" key="9">
    <source>
        <dbReference type="SAM" id="SignalP"/>
    </source>
</evidence>
<evidence type="ECO:0000313" key="12">
    <source>
        <dbReference type="EMBL" id="PXX50468.1"/>
    </source>
</evidence>
<dbReference type="PRINTS" id="PR00969">
    <property type="entry name" value="CHAPERONPILI"/>
</dbReference>
<evidence type="ECO:0000256" key="5">
    <source>
        <dbReference type="ARBA" id="ARBA00022764"/>
    </source>
</evidence>
<accession>A0A318JQC2</accession>
<keyword evidence="3" id="KW-1029">Fimbrium biogenesis</keyword>
<evidence type="ECO:0000256" key="7">
    <source>
        <dbReference type="ARBA" id="ARBA00023319"/>
    </source>
</evidence>
<dbReference type="Proteomes" id="UP000248395">
    <property type="component" value="Unassembled WGS sequence"/>
</dbReference>
<dbReference type="InterPro" id="IPR050643">
    <property type="entry name" value="Periplasmic_pilus_chap"/>
</dbReference>